<dbReference type="SUPFAM" id="SSF54928">
    <property type="entry name" value="RNA-binding domain, RBD"/>
    <property type="match status" value="1"/>
</dbReference>
<evidence type="ECO:0000313" key="4">
    <source>
        <dbReference type="Proteomes" id="UP000824890"/>
    </source>
</evidence>
<organism evidence="3 4">
    <name type="scientific">Brassica napus</name>
    <name type="common">Rape</name>
    <dbReference type="NCBI Taxonomy" id="3708"/>
    <lineage>
        <taxon>Eukaryota</taxon>
        <taxon>Viridiplantae</taxon>
        <taxon>Streptophyta</taxon>
        <taxon>Embryophyta</taxon>
        <taxon>Tracheophyta</taxon>
        <taxon>Spermatophyta</taxon>
        <taxon>Magnoliopsida</taxon>
        <taxon>eudicotyledons</taxon>
        <taxon>Gunneridae</taxon>
        <taxon>Pentapetalae</taxon>
        <taxon>rosids</taxon>
        <taxon>malvids</taxon>
        <taxon>Brassicales</taxon>
        <taxon>Brassicaceae</taxon>
        <taxon>Brassiceae</taxon>
        <taxon>Brassica</taxon>
    </lineage>
</organism>
<evidence type="ECO:0000256" key="1">
    <source>
        <dbReference type="PROSITE-ProRule" id="PRU00176"/>
    </source>
</evidence>
<dbReference type="EMBL" id="JAGKQM010000017">
    <property type="protein sequence ID" value="KAH0870842.1"/>
    <property type="molecule type" value="Genomic_DNA"/>
</dbReference>
<dbReference type="InterPro" id="IPR035979">
    <property type="entry name" value="RBD_domain_sf"/>
</dbReference>
<reference evidence="3 4" key="1">
    <citation type="submission" date="2021-05" db="EMBL/GenBank/DDBJ databases">
        <title>Genome Assembly of Synthetic Allotetraploid Brassica napus Reveals Homoeologous Exchanges between Subgenomes.</title>
        <authorList>
            <person name="Davis J.T."/>
        </authorList>
    </citation>
    <scope>NUCLEOTIDE SEQUENCE [LARGE SCALE GENOMIC DNA]</scope>
    <source>
        <strain evidence="4">cv. Da-Ae</strain>
        <tissue evidence="3">Seedling</tissue>
    </source>
</reference>
<name>A0ABQ7YRJ8_BRANA</name>
<comment type="caution">
    <text evidence="3">The sequence shown here is derived from an EMBL/GenBank/DDBJ whole genome shotgun (WGS) entry which is preliminary data.</text>
</comment>
<dbReference type="PROSITE" id="PS50102">
    <property type="entry name" value="RRM"/>
    <property type="match status" value="1"/>
</dbReference>
<dbReference type="Proteomes" id="UP000824890">
    <property type="component" value="Unassembled WGS sequence"/>
</dbReference>
<dbReference type="InterPro" id="IPR000504">
    <property type="entry name" value="RRM_dom"/>
</dbReference>
<evidence type="ECO:0000313" key="3">
    <source>
        <dbReference type="EMBL" id="KAH0870842.1"/>
    </source>
</evidence>
<keyword evidence="4" id="KW-1185">Reference proteome</keyword>
<dbReference type="InterPro" id="IPR012677">
    <property type="entry name" value="Nucleotide-bd_a/b_plait_sf"/>
</dbReference>
<feature type="domain" description="RRM" evidence="2">
    <location>
        <begin position="84"/>
        <end position="171"/>
    </location>
</feature>
<feature type="non-terminal residue" evidence="3">
    <location>
        <position position="1"/>
    </location>
</feature>
<accession>A0ABQ7YRJ8</accession>
<dbReference type="Gene3D" id="3.30.70.330">
    <property type="match status" value="1"/>
</dbReference>
<keyword evidence="1" id="KW-0694">RNA-binding</keyword>
<sequence>SADEQVEDSMPIAKPVTTTGETVLQPCSSSKITLHLKRQKTHNEDSCLFCSIKSKKQKKQKETEREKEDSCCYGCEGATGNSLETIFVKGFQHLRPRDEIKNELSNFFASCGKVVRVFVPMQMCYLCSLGIVSFLNNRFAFIDYSNGENEALKLNGSYMGGRKLEVKMATDSDEYYGFVNFAGCDLCRGPGKRKLRARKPFDFDKAYSKIQADKAYSKI</sequence>
<gene>
    <name evidence="3" type="ORF">HID58_077864</name>
</gene>
<evidence type="ECO:0000259" key="2">
    <source>
        <dbReference type="PROSITE" id="PS50102"/>
    </source>
</evidence>
<protein>
    <recommendedName>
        <fullName evidence="2">RRM domain-containing protein</fullName>
    </recommendedName>
</protein>
<proteinExistence type="predicted"/>